<evidence type="ECO:0000256" key="2">
    <source>
        <dbReference type="SAM" id="MobiDB-lite"/>
    </source>
</evidence>
<dbReference type="Proteomes" id="UP000799778">
    <property type="component" value="Unassembled WGS sequence"/>
</dbReference>
<organism evidence="3 4">
    <name type="scientific">Aaosphaeria arxii CBS 175.79</name>
    <dbReference type="NCBI Taxonomy" id="1450172"/>
    <lineage>
        <taxon>Eukaryota</taxon>
        <taxon>Fungi</taxon>
        <taxon>Dikarya</taxon>
        <taxon>Ascomycota</taxon>
        <taxon>Pezizomycotina</taxon>
        <taxon>Dothideomycetes</taxon>
        <taxon>Pleosporomycetidae</taxon>
        <taxon>Pleosporales</taxon>
        <taxon>Pleosporales incertae sedis</taxon>
        <taxon>Aaosphaeria</taxon>
    </lineage>
</organism>
<feature type="compositionally biased region" description="Polar residues" evidence="2">
    <location>
        <begin position="42"/>
        <end position="65"/>
    </location>
</feature>
<dbReference type="EMBL" id="ML978069">
    <property type="protein sequence ID" value="KAF2016021.1"/>
    <property type="molecule type" value="Genomic_DNA"/>
</dbReference>
<evidence type="ECO:0000313" key="3">
    <source>
        <dbReference type="EMBL" id="KAF2016021.1"/>
    </source>
</evidence>
<name>A0A6A5XTG9_9PLEO</name>
<accession>A0A6A5XTG9</accession>
<dbReference type="OrthoDB" id="3747906at2759"/>
<evidence type="ECO:0000313" key="4">
    <source>
        <dbReference type="Proteomes" id="UP000799778"/>
    </source>
</evidence>
<feature type="coiled-coil region" evidence="1">
    <location>
        <begin position="160"/>
        <end position="190"/>
    </location>
</feature>
<sequence>MPPPTSKKLKSGLHQTQQHQQKNQQSTIQSHHRKHVDPLRSTKPNTRISTQESAMLPSNPSASHSSYDDDEEVASKNPVNHDAATKARGHSRSKAKARTFGRAKQPPLANIVEDMVDAHRKRHKVSKSKVRNSYAETASAVRESIVSFFAEHQRQTDDLHRTQMSRLQKLMDEKAKVEREMRRLVEEQRARYANYADDLEAVVSERARQLS</sequence>
<feature type="region of interest" description="Disordered" evidence="2">
    <location>
        <begin position="1"/>
        <end position="110"/>
    </location>
</feature>
<keyword evidence="1" id="KW-0175">Coiled coil</keyword>
<reference evidence="3" key="1">
    <citation type="journal article" date="2020" name="Stud. Mycol.">
        <title>101 Dothideomycetes genomes: a test case for predicting lifestyles and emergence of pathogens.</title>
        <authorList>
            <person name="Haridas S."/>
            <person name="Albert R."/>
            <person name="Binder M."/>
            <person name="Bloem J."/>
            <person name="Labutti K."/>
            <person name="Salamov A."/>
            <person name="Andreopoulos B."/>
            <person name="Baker S."/>
            <person name="Barry K."/>
            <person name="Bills G."/>
            <person name="Bluhm B."/>
            <person name="Cannon C."/>
            <person name="Castanera R."/>
            <person name="Culley D."/>
            <person name="Daum C."/>
            <person name="Ezra D."/>
            <person name="Gonzalez J."/>
            <person name="Henrissat B."/>
            <person name="Kuo A."/>
            <person name="Liang C."/>
            <person name="Lipzen A."/>
            <person name="Lutzoni F."/>
            <person name="Magnuson J."/>
            <person name="Mondo S."/>
            <person name="Nolan M."/>
            <person name="Ohm R."/>
            <person name="Pangilinan J."/>
            <person name="Park H.-J."/>
            <person name="Ramirez L."/>
            <person name="Alfaro M."/>
            <person name="Sun H."/>
            <person name="Tritt A."/>
            <person name="Yoshinaga Y."/>
            <person name="Zwiers L.-H."/>
            <person name="Turgeon B."/>
            <person name="Goodwin S."/>
            <person name="Spatafora J."/>
            <person name="Crous P."/>
            <person name="Grigoriev I."/>
        </authorList>
    </citation>
    <scope>NUCLEOTIDE SEQUENCE</scope>
    <source>
        <strain evidence="3">CBS 175.79</strain>
    </source>
</reference>
<protein>
    <submittedName>
        <fullName evidence="3">Uncharacterized protein</fullName>
    </submittedName>
</protein>
<feature type="compositionally biased region" description="Low complexity" evidence="2">
    <location>
        <begin position="14"/>
        <end position="29"/>
    </location>
</feature>
<dbReference type="RefSeq" id="XP_033384360.1">
    <property type="nucleotide sequence ID" value="XM_033531040.1"/>
</dbReference>
<dbReference type="AlphaFoldDB" id="A0A6A5XTG9"/>
<feature type="compositionally biased region" description="Basic residues" evidence="2">
    <location>
        <begin position="87"/>
        <end position="101"/>
    </location>
</feature>
<gene>
    <name evidence="3" type="ORF">BU24DRAFT_450630</name>
</gene>
<dbReference type="GeneID" id="54288437"/>
<keyword evidence="4" id="KW-1185">Reference proteome</keyword>
<proteinExistence type="predicted"/>
<evidence type="ECO:0000256" key="1">
    <source>
        <dbReference type="SAM" id="Coils"/>
    </source>
</evidence>